<keyword evidence="3" id="KW-1003">Cell membrane</keyword>
<keyword evidence="4 7" id="KW-0812">Transmembrane</keyword>
<protein>
    <submittedName>
        <fullName evidence="9">ABC transporter permease</fullName>
    </submittedName>
</protein>
<proteinExistence type="inferred from homology"/>
<evidence type="ECO:0000259" key="8">
    <source>
        <dbReference type="PROSITE" id="PS50928"/>
    </source>
</evidence>
<evidence type="ECO:0000313" key="9">
    <source>
        <dbReference type="EMBL" id="MBK1791236.1"/>
    </source>
</evidence>
<comment type="caution">
    <text evidence="9">The sequence shown here is derived from an EMBL/GenBank/DDBJ whole genome shotgun (WGS) entry which is preliminary data.</text>
</comment>
<dbReference type="PRINTS" id="PR00249">
    <property type="entry name" value="GPCRSECRETIN"/>
</dbReference>
<dbReference type="PANTHER" id="PTHR43163:SF6">
    <property type="entry name" value="DIPEPTIDE TRANSPORT SYSTEM PERMEASE PROTEIN DPPB-RELATED"/>
    <property type="match status" value="1"/>
</dbReference>
<keyword evidence="6 7" id="KW-0472">Membrane</keyword>
<keyword evidence="10" id="KW-1185">Reference proteome</keyword>
<keyword evidence="5 7" id="KW-1133">Transmembrane helix</keyword>
<evidence type="ECO:0000313" key="10">
    <source>
        <dbReference type="Proteomes" id="UP000624703"/>
    </source>
</evidence>
<dbReference type="Proteomes" id="UP000624703">
    <property type="component" value="Unassembled WGS sequence"/>
</dbReference>
<dbReference type="InterPro" id="IPR000515">
    <property type="entry name" value="MetI-like"/>
</dbReference>
<gene>
    <name evidence="9" type="ORF">JIN82_08735</name>
</gene>
<accession>A0A8J7MEK5</accession>
<dbReference type="GO" id="GO:0004930">
    <property type="term" value="F:G protein-coupled receptor activity"/>
    <property type="evidence" value="ECO:0007669"/>
    <property type="project" value="InterPro"/>
</dbReference>
<evidence type="ECO:0000256" key="3">
    <source>
        <dbReference type="ARBA" id="ARBA00022475"/>
    </source>
</evidence>
<evidence type="ECO:0000256" key="7">
    <source>
        <dbReference type="RuleBase" id="RU363032"/>
    </source>
</evidence>
<evidence type="ECO:0000256" key="4">
    <source>
        <dbReference type="ARBA" id="ARBA00022692"/>
    </source>
</evidence>
<evidence type="ECO:0000256" key="2">
    <source>
        <dbReference type="ARBA" id="ARBA00022448"/>
    </source>
</evidence>
<evidence type="ECO:0000256" key="5">
    <source>
        <dbReference type="ARBA" id="ARBA00022989"/>
    </source>
</evidence>
<reference evidence="9" key="1">
    <citation type="submission" date="2021-01" db="EMBL/GenBank/DDBJ databases">
        <title>Modified the classification status of verrucomicrobia.</title>
        <authorList>
            <person name="Feng X."/>
        </authorList>
    </citation>
    <scope>NUCLEOTIDE SEQUENCE</scope>
    <source>
        <strain evidence="9">_KCTC 22039</strain>
    </source>
</reference>
<evidence type="ECO:0000256" key="6">
    <source>
        <dbReference type="ARBA" id="ARBA00023136"/>
    </source>
</evidence>
<feature type="transmembrane region" description="Helical" evidence="7">
    <location>
        <begin position="113"/>
        <end position="139"/>
    </location>
</feature>
<dbReference type="PROSITE" id="PS50928">
    <property type="entry name" value="ABC_TM1"/>
    <property type="match status" value="1"/>
</dbReference>
<dbReference type="AlphaFoldDB" id="A0A8J7MEK5"/>
<dbReference type="Gene3D" id="1.10.3720.10">
    <property type="entry name" value="MetI-like"/>
    <property type="match status" value="1"/>
</dbReference>
<feature type="domain" description="ABC transmembrane type-1" evidence="8">
    <location>
        <begin position="75"/>
        <end position="272"/>
    </location>
</feature>
<feature type="transmembrane region" description="Helical" evidence="7">
    <location>
        <begin position="145"/>
        <end position="167"/>
    </location>
</feature>
<dbReference type="InterPro" id="IPR000832">
    <property type="entry name" value="GPCR_2_secretin-like"/>
</dbReference>
<dbReference type="GO" id="GO:0071916">
    <property type="term" value="F:dipeptide transmembrane transporter activity"/>
    <property type="evidence" value="ECO:0007669"/>
    <property type="project" value="TreeGrafter"/>
</dbReference>
<dbReference type="SUPFAM" id="SSF161098">
    <property type="entry name" value="MetI-like"/>
    <property type="match status" value="1"/>
</dbReference>
<feature type="transmembrane region" description="Helical" evidence="7">
    <location>
        <begin position="209"/>
        <end position="233"/>
    </location>
</feature>
<dbReference type="PANTHER" id="PTHR43163">
    <property type="entry name" value="DIPEPTIDE TRANSPORT SYSTEM PERMEASE PROTEIN DPPB-RELATED"/>
    <property type="match status" value="1"/>
</dbReference>
<dbReference type="EMBL" id="JAENIM010000039">
    <property type="protein sequence ID" value="MBK1791236.1"/>
    <property type="molecule type" value="Genomic_DNA"/>
</dbReference>
<comment type="subcellular location">
    <subcellularLocation>
        <location evidence="1 7">Cell membrane</location>
        <topology evidence="1 7">Multi-pass membrane protein</topology>
    </subcellularLocation>
</comment>
<keyword evidence="2 7" id="KW-0813">Transport</keyword>
<sequence>MMRLLPGNMAFKIAAGRYGYDQVNQQAADMVTSELALDRSAISMYFDWLGSLAQLDFGNSLVSGRPVLHEIQHQLGHSFELALVATIISVLIAVPIGTYCGRRANSLADHTSLFVSAILRAQPVFVIGLILILVFSIHFKLLPVAGFGGSEFIILPATALALSMAALSSRMIKNITNNAVTSSYYQFARLKGLSENQAFERHAKPNITLLFLPFLGVQAICLIEGIVMIESLFSWPGIGHALAHAIFSRDIPMIQASAMVMGLLFVAINSFIDLAVYLIDPRINHSASNHDR</sequence>
<organism evidence="9 10">
    <name type="scientific">Persicirhabdus sediminis</name>
    <dbReference type="NCBI Taxonomy" id="454144"/>
    <lineage>
        <taxon>Bacteria</taxon>
        <taxon>Pseudomonadati</taxon>
        <taxon>Verrucomicrobiota</taxon>
        <taxon>Verrucomicrobiia</taxon>
        <taxon>Verrucomicrobiales</taxon>
        <taxon>Verrucomicrobiaceae</taxon>
        <taxon>Persicirhabdus</taxon>
    </lineage>
</organism>
<dbReference type="InterPro" id="IPR035906">
    <property type="entry name" value="MetI-like_sf"/>
</dbReference>
<dbReference type="CDD" id="cd06261">
    <property type="entry name" value="TM_PBP2"/>
    <property type="match status" value="1"/>
</dbReference>
<comment type="similarity">
    <text evidence="7">Belongs to the binding-protein-dependent transport system permease family.</text>
</comment>
<name>A0A8J7MEK5_9BACT</name>
<dbReference type="GO" id="GO:0005886">
    <property type="term" value="C:plasma membrane"/>
    <property type="evidence" value="ECO:0007669"/>
    <property type="project" value="UniProtKB-SubCell"/>
</dbReference>
<feature type="transmembrane region" description="Helical" evidence="7">
    <location>
        <begin position="253"/>
        <end position="279"/>
    </location>
</feature>
<dbReference type="Pfam" id="PF00528">
    <property type="entry name" value="BPD_transp_1"/>
    <property type="match status" value="1"/>
</dbReference>
<feature type="transmembrane region" description="Helical" evidence="7">
    <location>
        <begin position="81"/>
        <end position="101"/>
    </location>
</feature>
<evidence type="ECO:0000256" key="1">
    <source>
        <dbReference type="ARBA" id="ARBA00004651"/>
    </source>
</evidence>